<dbReference type="PANTHER" id="PTHR34582">
    <property type="entry name" value="UPF0702 TRANSMEMBRANE PROTEIN YCAP"/>
    <property type="match status" value="1"/>
</dbReference>
<dbReference type="Gene3D" id="3.30.240.20">
    <property type="entry name" value="bsu07140 like domains"/>
    <property type="match status" value="2"/>
</dbReference>
<dbReference type="AlphaFoldDB" id="A0A1X7KKZ7"/>
<dbReference type="InterPro" id="IPR023090">
    <property type="entry name" value="UPF0702_alpha/beta_dom_sf"/>
</dbReference>
<dbReference type="PANTHER" id="PTHR34582:SF7">
    <property type="entry name" value="UPF0702 TRANSMEMBRANE PROTEIN YDFS"/>
    <property type="match status" value="1"/>
</dbReference>
<evidence type="ECO:0000256" key="4">
    <source>
        <dbReference type="ARBA" id="ARBA00022692"/>
    </source>
</evidence>
<proteinExistence type="inferred from homology"/>
<dbReference type="EMBL" id="FXAZ01000003">
    <property type="protein sequence ID" value="SMG41334.1"/>
    <property type="molecule type" value="Genomic_DNA"/>
</dbReference>
<keyword evidence="5 7" id="KW-1133">Transmembrane helix</keyword>
<accession>A0A1X7KKZ7</accession>
<comment type="subcellular location">
    <subcellularLocation>
        <location evidence="1">Cell membrane</location>
        <topology evidence="1">Multi-pass membrane protein</topology>
    </subcellularLocation>
</comment>
<evidence type="ECO:0000256" key="1">
    <source>
        <dbReference type="ARBA" id="ARBA00004651"/>
    </source>
</evidence>
<evidence type="ECO:0000313" key="10">
    <source>
        <dbReference type="Proteomes" id="UP000193834"/>
    </source>
</evidence>
<organism evidence="9 10">
    <name type="scientific">Paenibacillus aquistagni</name>
    <dbReference type="NCBI Taxonomy" id="1852522"/>
    <lineage>
        <taxon>Bacteria</taxon>
        <taxon>Bacillati</taxon>
        <taxon>Bacillota</taxon>
        <taxon>Bacilli</taxon>
        <taxon>Bacillales</taxon>
        <taxon>Paenibacillaceae</taxon>
        <taxon>Paenibacillus</taxon>
    </lineage>
</organism>
<keyword evidence="4 7" id="KW-0812">Transmembrane</keyword>
<feature type="transmembrane region" description="Helical" evidence="7">
    <location>
        <begin position="62"/>
        <end position="81"/>
    </location>
</feature>
<sequence length="231" mass="26827">MYELVYMVVRTWLAMAVLLFMTKFLGKRQVSQLSLFEYMTGLTVGSMIAAIAQSPIDNWMPGFIPLLVWVITSFALAWAQLKSKRFRDLMESKGTVIIKRGRLLEHNMRKERLTIDELMTQLRNHNAFQLSDVEFAIMEPTGDINVMLKQEHRPLTLSRMQAGLRQEQESIIVLMDGEILETELKHIEKDAAWLKDELHKRGLMEKDVFVAEVNAKHELFIDLYKNKGQIT</sequence>
<evidence type="ECO:0000256" key="6">
    <source>
        <dbReference type="ARBA" id="ARBA00023136"/>
    </source>
</evidence>
<feature type="domain" description="YetF C-terminal" evidence="8">
    <location>
        <begin position="82"/>
        <end position="214"/>
    </location>
</feature>
<dbReference type="STRING" id="1852522.SAMN06295960_2392"/>
<dbReference type="GO" id="GO:0005886">
    <property type="term" value="C:plasma membrane"/>
    <property type="evidence" value="ECO:0007669"/>
    <property type="project" value="UniProtKB-SubCell"/>
</dbReference>
<gene>
    <name evidence="9" type="ORF">SAMN06295960_2392</name>
</gene>
<protein>
    <submittedName>
        <fullName evidence="9">Uncharacterized membrane protein YcaP, DUF421 family</fullName>
    </submittedName>
</protein>
<evidence type="ECO:0000313" key="9">
    <source>
        <dbReference type="EMBL" id="SMG41334.1"/>
    </source>
</evidence>
<evidence type="ECO:0000259" key="8">
    <source>
        <dbReference type="Pfam" id="PF04239"/>
    </source>
</evidence>
<evidence type="ECO:0000256" key="2">
    <source>
        <dbReference type="ARBA" id="ARBA00006448"/>
    </source>
</evidence>
<dbReference type="InterPro" id="IPR007353">
    <property type="entry name" value="DUF421"/>
</dbReference>
<feature type="transmembrane region" description="Helical" evidence="7">
    <location>
        <begin position="6"/>
        <end position="26"/>
    </location>
</feature>
<reference evidence="9 10" key="1">
    <citation type="submission" date="2017-04" db="EMBL/GenBank/DDBJ databases">
        <authorList>
            <person name="Afonso C.L."/>
            <person name="Miller P.J."/>
            <person name="Scott M.A."/>
            <person name="Spackman E."/>
            <person name="Goraichik I."/>
            <person name="Dimitrov K.M."/>
            <person name="Suarez D.L."/>
            <person name="Swayne D.E."/>
        </authorList>
    </citation>
    <scope>NUCLEOTIDE SEQUENCE [LARGE SCALE GENOMIC DNA]</scope>
    <source>
        <strain evidence="9 10">11</strain>
    </source>
</reference>
<feature type="transmembrane region" description="Helical" evidence="7">
    <location>
        <begin position="38"/>
        <end position="56"/>
    </location>
</feature>
<dbReference type="RefSeq" id="WP_085494605.1">
    <property type="nucleotide sequence ID" value="NZ_FXAZ01000003.1"/>
</dbReference>
<evidence type="ECO:0000256" key="7">
    <source>
        <dbReference type="SAM" id="Phobius"/>
    </source>
</evidence>
<evidence type="ECO:0000256" key="3">
    <source>
        <dbReference type="ARBA" id="ARBA00022475"/>
    </source>
</evidence>
<dbReference type="Proteomes" id="UP000193834">
    <property type="component" value="Unassembled WGS sequence"/>
</dbReference>
<keyword evidence="6 7" id="KW-0472">Membrane</keyword>
<keyword evidence="10" id="KW-1185">Reference proteome</keyword>
<evidence type="ECO:0000256" key="5">
    <source>
        <dbReference type="ARBA" id="ARBA00022989"/>
    </source>
</evidence>
<name>A0A1X7KKZ7_9BACL</name>
<dbReference type="Pfam" id="PF04239">
    <property type="entry name" value="DUF421"/>
    <property type="match status" value="1"/>
</dbReference>
<dbReference type="OrthoDB" id="9778331at2"/>
<comment type="similarity">
    <text evidence="2">Belongs to the UPF0702 family.</text>
</comment>
<keyword evidence="3" id="KW-1003">Cell membrane</keyword>